<dbReference type="Proteomes" id="UP000243416">
    <property type="component" value="Unassembled WGS sequence"/>
</dbReference>
<protein>
    <submittedName>
        <fullName evidence="1">Uncharacterized protein</fullName>
    </submittedName>
</protein>
<comment type="caution">
    <text evidence="1">The sequence shown here is derived from an EMBL/GenBank/DDBJ whole genome shotgun (WGS) entry which is preliminary data.</text>
</comment>
<dbReference type="AlphaFoldDB" id="A0A656Z700"/>
<reference evidence="1 2" key="1">
    <citation type="journal article" date="2016" name="ISME J.">
        <title>Integrated multi-omics analyses reveal the biochemical mechanisms and phylogenetic relevance of anaerobic androgen biodegradation in the environment.</title>
        <authorList>
            <person name="Yang F.C."/>
            <person name="Chen Y.L."/>
            <person name="Tang S.L."/>
            <person name="Yu C.P."/>
            <person name="Wang P.H."/>
            <person name="Ismail W."/>
            <person name="Wang C.H."/>
            <person name="Ding J.Y."/>
            <person name="Yang C.Y."/>
            <person name="Yang C.Y."/>
            <person name="Chiang Y.R."/>
        </authorList>
    </citation>
    <scope>NUCLEOTIDE SEQUENCE [LARGE SCALE GENOMIC DNA]</scope>
    <source>
        <strain evidence="1 2">DSM 13999</strain>
    </source>
</reference>
<dbReference type="RefSeq" id="WP_067170826.1">
    <property type="nucleotide sequence ID" value="NZ_LFZK01000002.1"/>
</dbReference>
<dbReference type="InterPro" id="IPR017896">
    <property type="entry name" value="4Fe4S_Fe-S-bd"/>
</dbReference>
<evidence type="ECO:0000313" key="1">
    <source>
        <dbReference type="EMBL" id="KYC28900.1"/>
    </source>
</evidence>
<evidence type="ECO:0000313" key="2">
    <source>
        <dbReference type="Proteomes" id="UP000243416"/>
    </source>
</evidence>
<proteinExistence type="predicted"/>
<name>A0A656Z700_9PROT</name>
<dbReference type="EMBL" id="LFZK01000002">
    <property type="protein sequence ID" value="KYC28900.1"/>
    <property type="molecule type" value="Genomic_DNA"/>
</dbReference>
<dbReference type="PROSITE" id="PS51379">
    <property type="entry name" value="4FE4S_FER_2"/>
    <property type="match status" value="1"/>
</dbReference>
<keyword evidence="2" id="KW-1185">Reference proteome</keyword>
<accession>A0A656Z700</accession>
<sequence length="105" mass="11870">MKSAIITLQRDAPAKPRLAEPCNGCGVCCAARLCPAALLLLRPRHAPCPALEWQPEPQRRYVCGLLRQPRHYLGWLPRWLEQPLRHRLHRSIAAGQGCDCTIEVE</sequence>
<gene>
    <name evidence="1" type="ORF">ACY05_03290</name>
</gene>
<organism evidence="1 2">
    <name type="scientific">Sterolibacterium denitrificans</name>
    <dbReference type="NCBI Taxonomy" id="157592"/>
    <lineage>
        <taxon>Bacteria</taxon>
        <taxon>Pseudomonadati</taxon>
        <taxon>Pseudomonadota</taxon>
        <taxon>Betaproteobacteria</taxon>
        <taxon>Nitrosomonadales</taxon>
        <taxon>Sterolibacteriaceae</taxon>
        <taxon>Sterolibacterium</taxon>
    </lineage>
</organism>